<name>A0A9D2ME24_9FIRM</name>
<dbReference type="GO" id="GO:0005737">
    <property type="term" value="C:cytoplasm"/>
    <property type="evidence" value="ECO:0007669"/>
    <property type="project" value="UniProtKB-ARBA"/>
</dbReference>
<evidence type="ECO:0000313" key="11">
    <source>
        <dbReference type="EMBL" id="HJB58732.1"/>
    </source>
</evidence>
<dbReference type="Pfam" id="PF02127">
    <property type="entry name" value="Peptidase_M18"/>
    <property type="match status" value="1"/>
</dbReference>
<evidence type="ECO:0000313" key="12">
    <source>
        <dbReference type="Proteomes" id="UP000824211"/>
    </source>
</evidence>
<dbReference type="SUPFAM" id="SSF101821">
    <property type="entry name" value="Aminopeptidase/glucanase lid domain"/>
    <property type="match status" value="1"/>
</dbReference>
<reference evidence="11" key="1">
    <citation type="journal article" date="2021" name="PeerJ">
        <title>Extensive microbial diversity within the chicken gut microbiome revealed by metagenomics and culture.</title>
        <authorList>
            <person name="Gilroy R."/>
            <person name="Ravi A."/>
            <person name="Getino M."/>
            <person name="Pursley I."/>
            <person name="Horton D.L."/>
            <person name="Alikhan N.F."/>
            <person name="Baker D."/>
            <person name="Gharbi K."/>
            <person name="Hall N."/>
            <person name="Watson M."/>
            <person name="Adriaenssens E.M."/>
            <person name="Foster-Nyarko E."/>
            <person name="Jarju S."/>
            <person name="Secka A."/>
            <person name="Antonio M."/>
            <person name="Oren A."/>
            <person name="Chaudhuri R.R."/>
            <person name="La Ragione R."/>
            <person name="Hildebrand F."/>
            <person name="Pallen M.J."/>
        </authorList>
    </citation>
    <scope>NUCLEOTIDE SEQUENCE</scope>
    <source>
        <strain evidence="11">ChiHjej9B8-13557</strain>
    </source>
</reference>
<accession>A0A9D2ME24</accession>
<keyword evidence="7 9" id="KW-0862">Zinc</keyword>
<evidence type="ECO:0000256" key="7">
    <source>
        <dbReference type="ARBA" id="ARBA00022833"/>
    </source>
</evidence>
<reference evidence="11" key="2">
    <citation type="submission" date="2021-04" db="EMBL/GenBank/DDBJ databases">
        <authorList>
            <person name="Gilroy R."/>
        </authorList>
    </citation>
    <scope>NUCLEOTIDE SEQUENCE</scope>
    <source>
        <strain evidence="11">ChiHjej9B8-13557</strain>
    </source>
</reference>
<dbReference type="GO" id="GO:0008270">
    <property type="term" value="F:zinc ion binding"/>
    <property type="evidence" value="ECO:0007669"/>
    <property type="project" value="InterPro"/>
</dbReference>
<evidence type="ECO:0000256" key="10">
    <source>
        <dbReference type="RuleBase" id="RU004387"/>
    </source>
</evidence>
<keyword evidence="5 9" id="KW-0479">Metal-binding</keyword>
<keyword evidence="8 9" id="KW-0482">Metalloprotease</keyword>
<proteinExistence type="inferred from homology"/>
<evidence type="ECO:0000256" key="2">
    <source>
        <dbReference type="ARBA" id="ARBA00008290"/>
    </source>
</evidence>
<dbReference type="EMBL" id="DWXX01000065">
    <property type="protein sequence ID" value="HJB58732.1"/>
    <property type="molecule type" value="Genomic_DNA"/>
</dbReference>
<dbReference type="GO" id="GO:0006508">
    <property type="term" value="P:proteolysis"/>
    <property type="evidence" value="ECO:0007669"/>
    <property type="project" value="UniProtKB-KW"/>
</dbReference>
<keyword evidence="6 9" id="KW-0378">Hydrolase</keyword>
<dbReference type="AlphaFoldDB" id="A0A9D2ME24"/>
<gene>
    <name evidence="11" type="ORF">H9771_03580</name>
</gene>
<dbReference type="GO" id="GO:0008237">
    <property type="term" value="F:metallopeptidase activity"/>
    <property type="evidence" value="ECO:0007669"/>
    <property type="project" value="UniProtKB-KW"/>
</dbReference>
<keyword evidence="4 9" id="KW-0645">Protease</keyword>
<comment type="caution">
    <text evidence="11">The sequence shown here is derived from an EMBL/GenBank/DDBJ whole genome shotgun (WGS) entry which is preliminary data.</text>
</comment>
<dbReference type="InterPro" id="IPR023358">
    <property type="entry name" value="Peptidase_M18_dom2"/>
</dbReference>
<evidence type="ECO:0000256" key="1">
    <source>
        <dbReference type="ARBA" id="ARBA00001947"/>
    </source>
</evidence>
<dbReference type="Gene3D" id="2.30.250.10">
    <property type="entry name" value="Aminopeptidase i, Domain 2"/>
    <property type="match status" value="1"/>
</dbReference>
<sequence length="445" mass="47254">MEHTASPAQFALEGLFDFLDRGVSPFHAAAAACEILERAGYTLCPEGRPWRLEAGGRYYTTRNGTAVLAWRMPRGRLTGWHAAASHSDSPTWRLKVLDIAEGGYLKAETEGYGGMIASTWLDRPLSVAGRLLVRTGGGVESRLVAPDRALLCIPNLCIHFDREANTGKKWNYQVDLQPICGLCQEEGGATLLDLLAAEAGVAAGDILAHDLVLCTRQKAERAGVNGELFMSGRIDDLECAYTTLCGFLAGEGGEEGRADVWCMFDNEEVGSSSRQGAQGTLMADVMARIEEAVGAARDESVRARANSLLLSADNGHAAHPNHPEKSDPRNPVRLGGGILLKYNASQTYTTSGLTAAAFQRICEKAGVKVQVFANRADVRGGSTLGNLLGHQIAIPMVDIGLAQLAMHSAVETAACADAAAMAAACAVFYNTPIAQPADGVWQLGL</sequence>
<comment type="similarity">
    <text evidence="2 9">Belongs to the peptidase M18 family.</text>
</comment>
<dbReference type="InterPro" id="IPR001948">
    <property type="entry name" value="Peptidase_M18"/>
</dbReference>
<comment type="cofactor">
    <cofactor evidence="1 10">
        <name>Zn(2+)</name>
        <dbReference type="ChEBI" id="CHEBI:29105"/>
    </cofactor>
</comment>
<dbReference type="Proteomes" id="UP000824211">
    <property type="component" value="Unassembled WGS sequence"/>
</dbReference>
<evidence type="ECO:0000256" key="6">
    <source>
        <dbReference type="ARBA" id="ARBA00022801"/>
    </source>
</evidence>
<evidence type="ECO:0000256" key="8">
    <source>
        <dbReference type="ARBA" id="ARBA00023049"/>
    </source>
</evidence>
<dbReference type="NCBIfam" id="NF002759">
    <property type="entry name" value="PRK02813.1"/>
    <property type="match status" value="1"/>
</dbReference>
<protein>
    <recommendedName>
        <fullName evidence="10">M18 family aminopeptidase</fullName>
        <ecNumber evidence="10">3.4.11.-</ecNumber>
    </recommendedName>
</protein>
<dbReference type="EC" id="3.4.11.-" evidence="10"/>
<dbReference type="GO" id="GO:0004177">
    <property type="term" value="F:aminopeptidase activity"/>
    <property type="evidence" value="ECO:0007669"/>
    <property type="project" value="UniProtKB-KW"/>
</dbReference>
<dbReference type="Gene3D" id="3.40.630.10">
    <property type="entry name" value="Zn peptidases"/>
    <property type="match status" value="1"/>
</dbReference>
<dbReference type="SUPFAM" id="SSF53187">
    <property type="entry name" value="Zn-dependent exopeptidases"/>
    <property type="match status" value="1"/>
</dbReference>
<keyword evidence="3 9" id="KW-0031">Aminopeptidase</keyword>
<dbReference type="PANTHER" id="PTHR28570">
    <property type="entry name" value="ASPARTYL AMINOPEPTIDASE"/>
    <property type="match status" value="1"/>
</dbReference>
<evidence type="ECO:0000256" key="4">
    <source>
        <dbReference type="ARBA" id="ARBA00022670"/>
    </source>
</evidence>
<dbReference type="PANTHER" id="PTHR28570:SF3">
    <property type="entry name" value="ASPARTYL AMINOPEPTIDASE"/>
    <property type="match status" value="1"/>
</dbReference>
<evidence type="ECO:0000256" key="9">
    <source>
        <dbReference type="RuleBase" id="RU004386"/>
    </source>
</evidence>
<evidence type="ECO:0000256" key="3">
    <source>
        <dbReference type="ARBA" id="ARBA00022438"/>
    </source>
</evidence>
<evidence type="ECO:0000256" key="5">
    <source>
        <dbReference type="ARBA" id="ARBA00022723"/>
    </source>
</evidence>
<organism evidence="11 12">
    <name type="scientific">Candidatus Faecalibacterium faecipullorum</name>
    <dbReference type="NCBI Taxonomy" id="2838578"/>
    <lineage>
        <taxon>Bacteria</taxon>
        <taxon>Bacillati</taxon>
        <taxon>Bacillota</taxon>
        <taxon>Clostridia</taxon>
        <taxon>Eubacteriales</taxon>
        <taxon>Oscillospiraceae</taxon>
        <taxon>Faecalibacterium</taxon>
    </lineage>
</organism>
<dbReference type="PRINTS" id="PR00932">
    <property type="entry name" value="AMINO1PTASE"/>
</dbReference>